<dbReference type="InterPro" id="IPR036291">
    <property type="entry name" value="NAD(P)-bd_dom_sf"/>
</dbReference>
<keyword evidence="2" id="KW-0560">Oxidoreductase</keyword>
<evidence type="ECO:0000259" key="3">
    <source>
        <dbReference type="Pfam" id="PF05368"/>
    </source>
</evidence>
<dbReference type="PANTHER" id="PTHR47706:SF6">
    <property type="entry name" value="NMRA-LIKE FAMILY PROTEIN (AFU_ORTHOLOGUE AFUA_6G00280)"/>
    <property type="match status" value="1"/>
</dbReference>
<protein>
    <submittedName>
        <fullName evidence="4">NAD-P-binding protein</fullName>
    </submittedName>
</protein>
<evidence type="ECO:0000256" key="2">
    <source>
        <dbReference type="ARBA" id="ARBA00023002"/>
    </source>
</evidence>
<sequence>MSSLPTILVFGGSGLTGASIVNALLERKDFQVKVPVRPSSVDKPSTVELRKKGAIIIPFDIINSSSEDLQNILKGADTVICAIVFTQLGLQYKLVDAVKSAGVKRFVPCDFGTPGRRGVRKLHDEKLDVRDYVKASEIGYTFIDVGFWYQLHLMYTNKEKAYVPWLYEASRYVYNGGTVKTAYTDLGDIGRFTARIVADPRTLNQYVFAWGEEITQQDILTYARKYGDPNVEIIPKSTADLEALIAEAKEKKQGILAYWDYHYSMWILGENTSEMAKLPELGGALDARELYPDIKVRPLEDYAIEFYQ</sequence>
<dbReference type="Gene3D" id="3.40.50.720">
    <property type="entry name" value="NAD(P)-binding Rossmann-like Domain"/>
    <property type="match status" value="1"/>
</dbReference>
<dbReference type="CDD" id="cd05259">
    <property type="entry name" value="PCBER_SDR_a"/>
    <property type="match status" value="1"/>
</dbReference>
<evidence type="ECO:0000313" key="5">
    <source>
        <dbReference type="Proteomes" id="UP000297245"/>
    </source>
</evidence>
<dbReference type="PANTHER" id="PTHR47706">
    <property type="entry name" value="NMRA-LIKE FAMILY PROTEIN"/>
    <property type="match status" value="1"/>
</dbReference>
<dbReference type="OrthoDB" id="9974981at2759"/>
<accession>A0A4S8LD16</accession>
<dbReference type="InterPro" id="IPR008030">
    <property type="entry name" value="NmrA-like"/>
</dbReference>
<dbReference type="GO" id="GO:0016491">
    <property type="term" value="F:oxidoreductase activity"/>
    <property type="evidence" value="ECO:0007669"/>
    <property type="project" value="UniProtKB-KW"/>
</dbReference>
<dbReference type="EMBL" id="ML179493">
    <property type="protein sequence ID" value="THU86523.1"/>
    <property type="molecule type" value="Genomic_DNA"/>
</dbReference>
<dbReference type="SUPFAM" id="SSF51735">
    <property type="entry name" value="NAD(P)-binding Rossmann-fold domains"/>
    <property type="match status" value="1"/>
</dbReference>
<reference evidence="4 5" key="1">
    <citation type="journal article" date="2019" name="Nat. Ecol. Evol.">
        <title>Megaphylogeny resolves global patterns of mushroom evolution.</title>
        <authorList>
            <person name="Varga T."/>
            <person name="Krizsan K."/>
            <person name="Foldi C."/>
            <person name="Dima B."/>
            <person name="Sanchez-Garcia M."/>
            <person name="Sanchez-Ramirez S."/>
            <person name="Szollosi G.J."/>
            <person name="Szarkandi J.G."/>
            <person name="Papp V."/>
            <person name="Albert L."/>
            <person name="Andreopoulos W."/>
            <person name="Angelini C."/>
            <person name="Antonin V."/>
            <person name="Barry K.W."/>
            <person name="Bougher N.L."/>
            <person name="Buchanan P."/>
            <person name="Buyck B."/>
            <person name="Bense V."/>
            <person name="Catcheside P."/>
            <person name="Chovatia M."/>
            <person name="Cooper J."/>
            <person name="Damon W."/>
            <person name="Desjardin D."/>
            <person name="Finy P."/>
            <person name="Geml J."/>
            <person name="Haridas S."/>
            <person name="Hughes K."/>
            <person name="Justo A."/>
            <person name="Karasinski D."/>
            <person name="Kautmanova I."/>
            <person name="Kiss B."/>
            <person name="Kocsube S."/>
            <person name="Kotiranta H."/>
            <person name="LaButti K.M."/>
            <person name="Lechner B.E."/>
            <person name="Liimatainen K."/>
            <person name="Lipzen A."/>
            <person name="Lukacs Z."/>
            <person name="Mihaltcheva S."/>
            <person name="Morgado L.N."/>
            <person name="Niskanen T."/>
            <person name="Noordeloos M.E."/>
            <person name="Ohm R.A."/>
            <person name="Ortiz-Santana B."/>
            <person name="Ovrebo C."/>
            <person name="Racz N."/>
            <person name="Riley R."/>
            <person name="Savchenko A."/>
            <person name="Shiryaev A."/>
            <person name="Soop K."/>
            <person name="Spirin V."/>
            <person name="Szebenyi C."/>
            <person name="Tomsovsky M."/>
            <person name="Tulloss R.E."/>
            <person name="Uehling J."/>
            <person name="Grigoriev I.V."/>
            <person name="Vagvolgyi C."/>
            <person name="Papp T."/>
            <person name="Martin F.M."/>
            <person name="Miettinen O."/>
            <person name="Hibbett D.S."/>
            <person name="Nagy L.G."/>
        </authorList>
    </citation>
    <scope>NUCLEOTIDE SEQUENCE [LARGE SCALE GENOMIC DNA]</scope>
    <source>
        <strain evidence="4 5">CBS 962.96</strain>
    </source>
</reference>
<dbReference type="InterPro" id="IPR051609">
    <property type="entry name" value="NmrA/Isoflavone_reductase-like"/>
</dbReference>
<proteinExistence type="predicted"/>
<organism evidence="4 5">
    <name type="scientific">Dendrothele bispora (strain CBS 962.96)</name>
    <dbReference type="NCBI Taxonomy" id="1314807"/>
    <lineage>
        <taxon>Eukaryota</taxon>
        <taxon>Fungi</taxon>
        <taxon>Dikarya</taxon>
        <taxon>Basidiomycota</taxon>
        <taxon>Agaricomycotina</taxon>
        <taxon>Agaricomycetes</taxon>
        <taxon>Agaricomycetidae</taxon>
        <taxon>Agaricales</taxon>
        <taxon>Agaricales incertae sedis</taxon>
        <taxon>Dendrothele</taxon>
    </lineage>
</organism>
<evidence type="ECO:0000313" key="4">
    <source>
        <dbReference type="EMBL" id="THU86523.1"/>
    </source>
</evidence>
<name>A0A4S8LD16_DENBC</name>
<dbReference type="AlphaFoldDB" id="A0A4S8LD16"/>
<keyword evidence="5" id="KW-1185">Reference proteome</keyword>
<evidence type="ECO:0000256" key="1">
    <source>
        <dbReference type="ARBA" id="ARBA00022857"/>
    </source>
</evidence>
<gene>
    <name evidence="4" type="ORF">K435DRAFT_782832</name>
</gene>
<dbReference type="InterPro" id="IPR045312">
    <property type="entry name" value="PCBER-like"/>
</dbReference>
<dbReference type="Proteomes" id="UP000297245">
    <property type="component" value="Unassembled WGS sequence"/>
</dbReference>
<dbReference type="Pfam" id="PF05368">
    <property type="entry name" value="NmrA"/>
    <property type="match status" value="1"/>
</dbReference>
<feature type="domain" description="NmrA-like" evidence="3">
    <location>
        <begin position="6"/>
        <end position="243"/>
    </location>
</feature>
<keyword evidence="1" id="KW-0521">NADP</keyword>
<dbReference type="Gene3D" id="3.90.25.10">
    <property type="entry name" value="UDP-galactose 4-epimerase, domain 1"/>
    <property type="match status" value="1"/>
</dbReference>